<feature type="compositionally biased region" description="Basic and acidic residues" evidence="15">
    <location>
        <begin position="1012"/>
        <end position="1028"/>
    </location>
</feature>
<dbReference type="Ensembl" id="ENSPTXT00000003149.1">
    <property type="protein sequence ID" value="ENSPTXP00000003060.1"/>
    <property type="gene ID" value="ENSPTXG00000000732.1"/>
</dbReference>
<feature type="region of interest" description="Disordered" evidence="15">
    <location>
        <begin position="800"/>
        <end position="830"/>
    </location>
</feature>
<dbReference type="InterPro" id="IPR015022">
    <property type="entry name" value="MAST_pre-PK_dom"/>
</dbReference>
<dbReference type="PANTHER" id="PTHR24356">
    <property type="entry name" value="SERINE/THREONINE-PROTEIN KINASE"/>
    <property type="match status" value="1"/>
</dbReference>
<keyword evidence="20" id="KW-1185">Reference proteome</keyword>
<dbReference type="GeneTree" id="ENSGT00940000156399"/>
<dbReference type="GO" id="GO:0004674">
    <property type="term" value="F:protein serine/threonine kinase activity"/>
    <property type="evidence" value="ECO:0007669"/>
    <property type="project" value="UniProtKB-KW"/>
</dbReference>
<dbReference type="Gene3D" id="2.30.42.10">
    <property type="match status" value="1"/>
</dbReference>
<gene>
    <name evidence="19" type="primary">MAST4</name>
</gene>
<comment type="similarity">
    <text evidence="3">Belongs to the protein kinase superfamily. AGC Ser/Thr protein kinase family.</text>
</comment>
<feature type="domain" description="AGC-kinase C-terminal" evidence="18">
    <location>
        <begin position="580"/>
        <end position="650"/>
    </location>
</feature>
<feature type="compositionally biased region" description="Low complexity" evidence="15">
    <location>
        <begin position="92"/>
        <end position="101"/>
    </location>
</feature>
<dbReference type="InterPro" id="IPR008271">
    <property type="entry name" value="Ser/Thr_kinase_AS"/>
</dbReference>
<dbReference type="Gene3D" id="1.20.1480.20">
    <property type="entry name" value="MAST3 pre-PK domain-like"/>
    <property type="match status" value="1"/>
</dbReference>
<dbReference type="Pfam" id="PF17820">
    <property type="entry name" value="PDZ_6"/>
    <property type="match status" value="1"/>
</dbReference>
<dbReference type="PROSITE" id="PS50011">
    <property type="entry name" value="PROTEIN_KINASE_DOM"/>
    <property type="match status" value="1"/>
</dbReference>
<evidence type="ECO:0000256" key="7">
    <source>
        <dbReference type="ARBA" id="ARBA00022553"/>
    </source>
</evidence>
<organism evidence="19 20">
    <name type="scientific">Pseudonaja textilis</name>
    <name type="common">Eastern brown snake</name>
    <dbReference type="NCBI Taxonomy" id="8673"/>
    <lineage>
        <taxon>Eukaryota</taxon>
        <taxon>Metazoa</taxon>
        <taxon>Chordata</taxon>
        <taxon>Craniata</taxon>
        <taxon>Vertebrata</taxon>
        <taxon>Euteleostomi</taxon>
        <taxon>Lepidosauria</taxon>
        <taxon>Squamata</taxon>
        <taxon>Bifurcata</taxon>
        <taxon>Unidentata</taxon>
        <taxon>Episquamata</taxon>
        <taxon>Toxicofera</taxon>
        <taxon>Serpentes</taxon>
        <taxon>Colubroidea</taxon>
        <taxon>Elapidae</taxon>
        <taxon>Hydrophiinae</taxon>
        <taxon>Pseudonaja</taxon>
    </lineage>
</organism>
<feature type="compositionally biased region" description="Low complexity" evidence="15">
    <location>
        <begin position="858"/>
        <end position="911"/>
    </location>
</feature>
<evidence type="ECO:0000313" key="20">
    <source>
        <dbReference type="Proteomes" id="UP000472273"/>
    </source>
</evidence>
<dbReference type="SMART" id="SM00220">
    <property type="entry name" value="S_TKc"/>
    <property type="match status" value="1"/>
</dbReference>
<feature type="compositionally biased region" description="Basic residues" evidence="15">
    <location>
        <begin position="809"/>
        <end position="824"/>
    </location>
</feature>
<comment type="catalytic activity">
    <reaction evidence="14">
        <text>L-seryl-[protein] + ATP = O-phospho-L-seryl-[protein] + ADP + H(+)</text>
        <dbReference type="Rhea" id="RHEA:17989"/>
        <dbReference type="Rhea" id="RHEA-COMP:9863"/>
        <dbReference type="Rhea" id="RHEA-COMP:11604"/>
        <dbReference type="ChEBI" id="CHEBI:15378"/>
        <dbReference type="ChEBI" id="CHEBI:29999"/>
        <dbReference type="ChEBI" id="CHEBI:30616"/>
        <dbReference type="ChEBI" id="CHEBI:83421"/>
        <dbReference type="ChEBI" id="CHEBI:456216"/>
        <dbReference type="EC" id="2.7.11.1"/>
    </reaction>
    <physiologicalReaction direction="left-to-right" evidence="14">
        <dbReference type="Rhea" id="RHEA:17990"/>
    </physiologicalReaction>
</comment>
<evidence type="ECO:0000256" key="8">
    <source>
        <dbReference type="ARBA" id="ARBA00022679"/>
    </source>
</evidence>
<feature type="region of interest" description="Disordered" evidence="15">
    <location>
        <begin position="29"/>
        <end position="61"/>
    </location>
</feature>
<protein>
    <recommendedName>
        <fullName evidence="4">non-specific serine/threonine protein kinase</fullName>
        <ecNumber evidence="4">2.7.11.1</ecNumber>
    </recommendedName>
</protein>
<dbReference type="InterPro" id="IPR001478">
    <property type="entry name" value="PDZ"/>
</dbReference>
<dbReference type="SUPFAM" id="SSF140482">
    <property type="entry name" value="MAST3 pre-PK domain-like"/>
    <property type="match status" value="1"/>
</dbReference>
<comment type="catalytic activity">
    <reaction evidence="13">
        <text>L-threonyl-[protein] + ATP = O-phospho-L-threonyl-[protein] + ADP + H(+)</text>
        <dbReference type="Rhea" id="RHEA:46608"/>
        <dbReference type="Rhea" id="RHEA-COMP:11060"/>
        <dbReference type="Rhea" id="RHEA-COMP:11605"/>
        <dbReference type="ChEBI" id="CHEBI:15378"/>
        <dbReference type="ChEBI" id="CHEBI:30013"/>
        <dbReference type="ChEBI" id="CHEBI:30616"/>
        <dbReference type="ChEBI" id="CHEBI:61977"/>
        <dbReference type="ChEBI" id="CHEBI:456216"/>
        <dbReference type="EC" id="2.7.11.1"/>
    </reaction>
    <physiologicalReaction direction="left-to-right" evidence="13">
        <dbReference type="Rhea" id="RHEA:46609"/>
    </physiologicalReaction>
</comment>
<dbReference type="EC" id="2.7.11.1" evidence="4"/>
<feature type="domain" description="Protein kinase" evidence="16">
    <location>
        <begin position="287"/>
        <end position="579"/>
    </location>
</feature>
<comment type="subcellular location">
    <subcellularLocation>
        <location evidence="2">Cytoplasm</location>
    </subcellularLocation>
</comment>
<evidence type="ECO:0000256" key="2">
    <source>
        <dbReference type="ARBA" id="ARBA00004496"/>
    </source>
</evidence>
<evidence type="ECO:0000256" key="13">
    <source>
        <dbReference type="ARBA" id="ARBA00048659"/>
    </source>
</evidence>
<proteinExistence type="inferred from homology"/>
<evidence type="ECO:0000256" key="11">
    <source>
        <dbReference type="ARBA" id="ARBA00022840"/>
    </source>
</evidence>
<evidence type="ECO:0000256" key="1">
    <source>
        <dbReference type="ARBA" id="ARBA00001946"/>
    </source>
</evidence>
<evidence type="ECO:0000256" key="4">
    <source>
        <dbReference type="ARBA" id="ARBA00012513"/>
    </source>
</evidence>
<evidence type="ECO:0000256" key="15">
    <source>
        <dbReference type="SAM" id="MobiDB-lite"/>
    </source>
</evidence>
<dbReference type="SMART" id="SM00228">
    <property type="entry name" value="PDZ"/>
    <property type="match status" value="1"/>
</dbReference>
<sequence>MIYNALSFNNQVLSSYSCRTSNRKSLICNGQSSAMPRPHSPLSAHAGSSPQDSPRNFSPSASAHFSFARRTDGRRWSLASLPSSGYGTNTPSSTVSSSCSSQEKLHQLPYQPTPDELHFLSKHFCATESIASDNRCRTTQMRPRSRSLSPGRPPACCDHEIIMMNHVYKERFPKATAQMEERLQEIITNHSPENILPLADGVLSFTHHQIIELGRDCLDKSHQGLITSRYFFELQHKLDKLLQEAQERSESGELAFIKQLVRKILIVIARPARLLECLEFDPEEFYYLLEAAEGHAKEGQGIKTDIPRYIISQLGLNKDPLEVRHKETRQRFAMKKINKQNLILRNQIQQAFVERDILTFAENPFVVSMYCSFETKRHLCMVMEYVEGGDCATLMKNMGPLPVDMARMYFAETVLALEYLHNYGIVHRDLKPDNLLVTSMGHIKLTDFGLSKVGLMSMTTNLYEGHIEKDAREFLDKQVCGTPEYIAPEVILRQGYGKPVDWWSMGIILYEFLVGCVPFFGDTPEELFGQVISDEINWPEKDEAPPPDAQDLIALLLRQNPLERLGTGGTYEVKQHQFFQTLDWNSLLRQKAEFIPQLESEDDTSYFDTRSEKYHHMETEEEEEDTNDEDFNLEIRQFSSCSHRFSKCINIYMKLNIFLNRGPFFSDIFGVSPLGSPMSPHSISSDPSSSRDSSPSRDSSTAPASPHQPVIIHTSGKKYGFTIRAIRVYVGDSDIYTVHHIIWNIEEGSPAYHAGLKAGDLITHINGEPVHGLVHTEVIELLLKSGNKVSITTTPFENTSIKTGPARKNSYRGRMVRRSKKTKKKESLERRRSLFKKLAKQPSPLLHTSRSFSCLNRSLSSGESLPGSPTHSLSPRSPTPSLRSTPDFPSGTNSSQSSSPSSSAPNSPAGSGHIRPSTLHGLGPKLGGSRYRSGRRKSAGSIPLSPLARTPSPTPQPTSPQRSPSPLLGHSIGNAKIAQAFPSKMHSPPTIVRHIVRPKSAEPPRSPLLKRVQSEEKLAPSYGTDKKHLCSRKHSLEVTQEEVNREASQRDITLQSLEENAMESPSVTRVRPAEQGCLKRPLCRKLGRQESVDELDREKLKFKIVVKKQDLAEKQEYLQKTSIVHELCSESENPIISCLEDKDSKKVFQKALERSNHSEVKITALETQATGELLLCHQFAIIKEETELLKLSPKLNPQMHCSNRRMKVDQFFLVQNCTPTIKIRTSKSSAF</sequence>
<dbReference type="InterPro" id="IPR023142">
    <property type="entry name" value="MAST_pre-PK_dom_sf"/>
</dbReference>
<dbReference type="Gene3D" id="1.10.510.10">
    <property type="entry name" value="Transferase(Phosphotransferase) domain 1"/>
    <property type="match status" value="1"/>
</dbReference>
<dbReference type="InterPro" id="IPR041489">
    <property type="entry name" value="PDZ_6"/>
</dbReference>
<feature type="region of interest" description="Disordered" evidence="15">
    <location>
        <begin position="857"/>
        <end position="970"/>
    </location>
</feature>
<dbReference type="FunFam" id="1.10.510.10:FF:000012">
    <property type="entry name" value="microtubule-associated serine/threonine-protein kinase 2 isoform X1"/>
    <property type="match status" value="1"/>
</dbReference>
<keyword evidence="7" id="KW-0597">Phosphoprotein</keyword>
<dbReference type="FunFam" id="2.30.42.10:FF:000008">
    <property type="entry name" value="microtubule-associated serine/threonine-protein kinase 4 isoform X2"/>
    <property type="match status" value="1"/>
</dbReference>
<dbReference type="Gene3D" id="3.30.200.20">
    <property type="entry name" value="Phosphorylase Kinase, domain 1"/>
    <property type="match status" value="1"/>
</dbReference>
<dbReference type="InterPro" id="IPR011009">
    <property type="entry name" value="Kinase-like_dom_sf"/>
</dbReference>
<feature type="compositionally biased region" description="Polar residues" evidence="15">
    <location>
        <begin position="46"/>
        <end position="56"/>
    </location>
</feature>
<name>A0A670Y377_PSETE</name>
<keyword evidence="9" id="KW-0547">Nucleotide-binding</keyword>
<feature type="domain" description="PDZ" evidence="17">
    <location>
        <begin position="709"/>
        <end position="797"/>
    </location>
</feature>
<dbReference type="SUPFAM" id="SSF56112">
    <property type="entry name" value="Protein kinase-like (PK-like)"/>
    <property type="match status" value="1"/>
</dbReference>
<dbReference type="InterPro" id="IPR036034">
    <property type="entry name" value="PDZ_sf"/>
</dbReference>
<evidence type="ECO:0000256" key="3">
    <source>
        <dbReference type="ARBA" id="ARBA00009903"/>
    </source>
</evidence>
<dbReference type="InterPro" id="IPR001245">
    <property type="entry name" value="Ser-Thr/Tyr_kinase_cat_dom"/>
</dbReference>
<dbReference type="GO" id="GO:0007010">
    <property type="term" value="P:cytoskeleton organization"/>
    <property type="evidence" value="ECO:0007669"/>
    <property type="project" value="TreeGrafter"/>
</dbReference>
<dbReference type="PROSITE" id="PS00108">
    <property type="entry name" value="PROTEIN_KINASE_ST"/>
    <property type="match status" value="1"/>
</dbReference>
<dbReference type="PROSITE" id="PS51285">
    <property type="entry name" value="AGC_KINASE_CTER"/>
    <property type="match status" value="1"/>
</dbReference>
<keyword evidence="6" id="KW-0723">Serine/threonine-protein kinase</keyword>
<dbReference type="PROSITE" id="PS50106">
    <property type="entry name" value="PDZ"/>
    <property type="match status" value="1"/>
</dbReference>
<keyword evidence="12" id="KW-0460">Magnesium</keyword>
<dbReference type="GO" id="GO:0000287">
    <property type="term" value="F:magnesium ion binding"/>
    <property type="evidence" value="ECO:0007669"/>
    <property type="project" value="InterPro"/>
</dbReference>
<dbReference type="FunFam" id="1.20.1480.20:FF:000001">
    <property type="entry name" value="microtubule-associated serine/threonine-protein kinase 4 isoform X1"/>
    <property type="match status" value="1"/>
</dbReference>
<dbReference type="AlphaFoldDB" id="A0A670Y377"/>
<evidence type="ECO:0000256" key="12">
    <source>
        <dbReference type="ARBA" id="ARBA00022842"/>
    </source>
</evidence>
<dbReference type="InterPro" id="IPR000961">
    <property type="entry name" value="AGC-kinase_C"/>
</dbReference>
<dbReference type="FunFam" id="3.30.200.20:FF:000012">
    <property type="entry name" value="microtubule-associated serine/threonine-protein kinase 2 isoform X1"/>
    <property type="match status" value="1"/>
</dbReference>
<evidence type="ECO:0000256" key="9">
    <source>
        <dbReference type="ARBA" id="ARBA00022741"/>
    </source>
</evidence>
<keyword evidence="5" id="KW-0963">Cytoplasm</keyword>
<dbReference type="SUPFAM" id="SSF50156">
    <property type="entry name" value="PDZ domain-like"/>
    <property type="match status" value="1"/>
</dbReference>
<dbReference type="CDD" id="cd23076">
    <property type="entry name" value="PDZ_MAST4"/>
    <property type="match status" value="1"/>
</dbReference>
<feature type="compositionally biased region" description="Polar residues" evidence="15">
    <location>
        <begin position="81"/>
        <end position="91"/>
    </location>
</feature>
<feature type="region of interest" description="Disordered" evidence="15">
    <location>
        <begin position="679"/>
        <end position="710"/>
    </location>
</feature>
<evidence type="ECO:0000256" key="10">
    <source>
        <dbReference type="ARBA" id="ARBA00022777"/>
    </source>
</evidence>
<evidence type="ECO:0000256" key="5">
    <source>
        <dbReference type="ARBA" id="ARBA00022490"/>
    </source>
</evidence>
<dbReference type="GO" id="GO:0035556">
    <property type="term" value="P:intracellular signal transduction"/>
    <property type="evidence" value="ECO:0007669"/>
    <property type="project" value="TreeGrafter"/>
</dbReference>
<evidence type="ECO:0000256" key="14">
    <source>
        <dbReference type="ARBA" id="ARBA00048977"/>
    </source>
</evidence>
<dbReference type="InterPro" id="IPR037711">
    <property type="entry name" value="MAST"/>
</dbReference>
<dbReference type="GO" id="GO:0005737">
    <property type="term" value="C:cytoplasm"/>
    <property type="evidence" value="ECO:0007669"/>
    <property type="project" value="UniProtKB-SubCell"/>
</dbReference>
<dbReference type="GO" id="GO:0005524">
    <property type="term" value="F:ATP binding"/>
    <property type="evidence" value="ECO:0007669"/>
    <property type="project" value="UniProtKB-KW"/>
</dbReference>
<reference evidence="19" key="1">
    <citation type="submission" date="2025-08" db="UniProtKB">
        <authorList>
            <consortium name="Ensembl"/>
        </authorList>
    </citation>
    <scope>IDENTIFICATION</scope>
</reference>
<dbReference type="Proteomes" id="UP000472273">
    <property type="component" value="Unplaced"/>
</dbReference>
<comment type="cofactor">
    <cofactor evidence="1">
        <name>Mg(2+)</name>
        <dbReference type="ChEBI" id="CHEBI:18420"/>
    </cofactor>
</comment>
<evidence type="ECO:0000259" key="16">
    <source>
        <dbReference type="PROSITE" id="PS50011"/>
    </source>
</evidence>
<feature type="region of interest" description="Disordered" evidence="15">
    <location>
        <begin position="81"/>
        <end position="104"/>
    </location>
</feature>
<feature type="region of interest" description="Disordered" evidence="15">
    <location>
        <begin position="1012"/>
        <end position="1048"/>
    </location>
</feature>
<dbReference type="PANTHER" id="PTHR24356:SF224">
    <property type="entry name" value="MICROTUBULE-ASSOCIATED SERINE_THREONINE-PROTEIN KINASE 4"/>
    <property type="match status" value="1"/>
</dbReference>
<feature type="compositionally biased region" description="Low complexity" evidence="15">
    <location>
        <begin position="679"/>
        <end position="705"/>
    </location>
</feature>
<dbReference type="Pfam" id="PF08926">
    <property type="entry name" value="DUF1908"/>
    <property type="match status" value="1"/>
</dbReference>
<evidence type="ECO:0000313" key="19">
    <source>
        <dbReference type="Ensembl" id="ENSPTXP00000003060.1"/>
    </source>
</evidence>
<dbReference type="Pfam" id="PF07714">
    <property type="entry name" value="PK_Tyr_Ser-Thr"/>
    <property type="match status" value="1"/>
</dbReference>
<dbReference type="CDD" id="cd05609">
    <property type="entry name" value="STKc_MAST"/>
    <property type="match status" value="1"/>
</dbReference>
<accession>A0A670Y377</accession>
<keyword evidence="8" id="KW-0808">Transferase</keyword>
<keyword evidence="11" id="KW-0067">ATP-binding</keyword>
<dbReference type="InterPro" id="IPR050236">
    <property type="entry name" value="Ser_Thr_kinase_AGC"/>
</dbReference>
<keyword evidence="10" id="KW-0418">Kinase</keyword>
<evidence type="ECO:0000259" key="17">
    <source>
        <dbReference type="PROSITE" id="PS50106"/>
    </source>
</evidence>
<reference evidence="19" key="2">
    <citation type="submission" date="2025-09" db="UniProtKB">
        <authorList>
            <consortium name="Ensembl"/>
        </authorList>
    </citation>
    <scope>IDENTIFICATION</scope>
</reference>
<evidence type="ECO:0000256" key="6">
    <source>
        <dbReference type="ARBA" id="ARBA00022527"/>
    </source>
</evidence>
<evidence type="ECO:0000259" key="18">
    <source>
        <dbReference type="PROSITE" id="PS51285"/>
    </source>
</evidence>
<dbReference type="InterPro" id="IPR000719">
    <property type="entry name" value="Prot_kinase_dom"/>
</dbReference>